<dbReference type="InterPro" id="IPR058031">
    <property type="entry name" value="AAA_lid_NorR"/>
</dbReference>
<dbReference type="Pfam" id="PF00158">
    <property type="entry name" value="Sigma54_activat"/>
    <property type="match status" value="1"/>
</dbReference>
<dbReference type="PROSITE" id="PS00688">
    <property type="entry name" value="SIGMA54_INTERACT_3"/>
    <property type="match status" value="1"/>
</dbReference>
<accession>A0A7S7NSE0</accession>
<dbReference type="SUPFAM" id="SSF46689">
    <property type="entry name" value="Homeodomain-like"/>
    <property type="match status" value="1"/>
</dbReference>
<dbReference type="Proteomes" id="UP000593892">
    <property type="component" value="Chromosome"/>
</dbReference>
<dbReference type="Gene3D" id="1.10.8.60">
    <property type="match status" value="1"/>
</dbReference>
<evidence type="ECO:0000259" key="8">
    <source>
        <dbReference type="PROSITE" id="PS50112"/>
    </source>
</evidence>
<keyword evidence="3" id="KW-0805">Transcription regulation</keyword>
<dbReference type="Pfam" id="PF02954">
    <property type="entry name" value="HTH_8"/>
    <property type="match status" value="1"/>
</dbReference>
<dbReference type="PROSITE" id="PS50113">
    <property type="entry name" value="PAC"/>
    <property type="match status" value="1"/>
</dbReference>
<dbReference type="EMBL" id="CP063849">
    <property type="protein sequence ID" value="QOY88966.1"/>
    <property type="molecule type" value="Genomic_DNA"/>
</dbReference>
<dbReference type="InterPro" id="IPR009057">
    <property type="entry name" value="Homeodomain-like_sf"/>
</dbReference>
<dbReference type="Pfam" id="PF13426">
    <property type="entry name" value="PAS_9"/>
    <property type="match status" value="2"/>
</dbReference>
<dbReference type="InterPro" id="IPR001610">
    <property type="entry name" value="PAC"/>
</dbReference>
<keyword evidence="1" id="KW-0547">Nucleotide-binding</keyword>
<dbReference type="InterPro" id="IPR025944">
    <property type="entry name" value="Sigma_54_int_dom_CS"/>
</dbReference>
<feature type="domain" description="Sigma-54 factor interaction" evidence="7">
    <location>
        <begin position="413"/>
        <end position="642"/>
    </location>
</feature>
<feature type="domain" description="PAS" evidence="8">
    <location>
        <begin position="35"/>
        <end position="105"/>
    </location>
</feature>
<dbReference type="SUPFAM" id="SSF55785">
    <property type="entry name" value="PYP-like sensor domain (PAS domain)"/>
    <property type="match status" value="3"/>
</dbReference>
<sequence length="715" mass="80036">MKPHLHIEPAGSLQSRPEPQAVLSPWLVENGLRELQSLFRAVVFHPSSPILIADDDRNYQEASVGAGKLFGLQRENIIGRRLDDFLAPSVSSLLQERWQQFLKDGDQVGTLQLLRPDGSSYDVEYRARGNVLPVRHLLLLKDKLPSSGGAASAEEMPNWVQDYALCLLDADGHIVAWYGGAERMYGYRSEEVLGAGLAFFYPADDRQLVRMERKLLRAAREGHAASEAWHCRKDGSQFWANSVTMALRDEAGILQGYARVVRDFTDRHERDEALDIRRAELRTEADQSTIAGVASGEFERIAEMNDPLLEMLGYTREDLLAGRIVWASLTPKEYAAADEFAHEEGLRFGASSPFEKELLRKDGTRVSVRVATAVLKLSPFRWISFVTDLRSEPGAQVSLDSLVEKPQHNFPEIVGSSRVLKRVLAQVELVAPTDATVLVLGETGTGKEMIALALHRLSPRRNFPFVSVNCAAIPTGLLESELFGYEKGAFTGALQQKIGRFEMAHRGTLFLDEVGDIPLELQPKLLRALQEKCFERLGSTRTTPIDIRLVAATNQNLTQMVGDKLFRSDLYYRLKVFPVTLPALRERPEDIPLLARHFTKKYAERMGRRIDLISSATLAAMVDWPWPGNIRELENFIEKSVILSRGTSLRAPLAELRATTPLQTGSALEDVERDHIVRILRESGGVISVAARRLRIPRTTLNALMKRLHVSRTGL</sequence>
<dbReference type="InterPro" id="IPR002197">
    <property type="entry name" value="HTH_Fis"/>
</dbReference>
<dbReference type="Gene3D" id="3.40.50.300">
    <property type="entry name" value="P-loop containing nucleotide triphosphate hydrolases"/>
    <property type="match status" value="1"/>
</dbReference>
<evidence type="ECO:0000256" key="4">
    <source>
        <dbReference type="ARBA" id="ARBA00023125"/>
    </source>
</evidence>
<dbReference type="GO" id="GO:0005524">
    <property type="term" value="F:ATP binding"/>
    <property type="evidence" value="ECO:0007669"/>
    <property type="project" value="UniProtKB-KW"/>
</dbReference>
<evidence type="ECO:0000259" key="9">
    <source>
        <dbReference type="PROSITE" id="PS50113"/>
    </source>
</evidence>
<dbReference type="InterPro" id="IPR002078">
    <property type="entry name" value="Sigma_54_int"/>
</dbReference>
<dbReference type="PANTHER" id="PTHR32071">
    <property type="entry name" value="TRANSCRIPTIONAL REGULATORY PROTEIN"/>
    <property type="match status" value="1"/>
</dbReference>
<dbReference type="InterPro" id="IPR013656">
    <property type="entry name" value="PAS_4"/>
</dbReference>
<dbReference type="CDD" id="cd00009">
    <property type="entry name" value="AAA"/>
    <property type="match status" value="1"/>
</dbReference>
<keyword evidence="11" id="KW-1185">Reference proteome</keyword>
<name>A0A7S7NSE0_PALFE</name>
<dbReference type="CDD" id="cd00130">
    <property type="entry name" value="PAS"/>
    <property type="match status" value="3"/>
</dbReference>
<reference evidence="10 11" key="1">
    <citation type="submission" date="2020-10" db="EMBL/GenBank/DDBJ databases">
        <title>Complete genome sequence of Paludibaculum fermentans P105T, a facultatively anaerobic acidobacterium capable of dissimilatory Fe(III) reduction.</title>
        <authorList>
            <person name="Dedysh S.N."/>
            <person name="Beletsky A.V."/>
            <person name="Kulichevskaya I.S."/>
            <person name="Mardanov A.V."/>
            <person name="Ravin N.V."/>
        </authorList>
    </citation>
    <scope>NUCLEOTIDE SEQUENCE [LARGE SCALE GENOMIC DNA]</scope>
    <source>
        <strain evidence="10 11">P105</strain>
    </source>
</reference>
<dbReference type="PANTHER" id="PTHR32071:SF123">
    <property type="entry name" value="DNA-BINDING TRANSCRIPTIONAL ACTIVATOR HYFR-RELATED"/>
    <property type="match status" value="1"/>
</dbReference>
<feature type="domain" description="PAS" evidence="8">
    <location>
        <begin position="167"/>
        <end position="219"/>
    </location>
</feature>
<dbReference type="InterPro" id="IPR035965">
    <property type="entry name" value="PAS-like_dom_sf"/>
</dbReference>
<keyword evidence="4" id="KW-0238">DNA-binding</keyword>
<dbReference type="RefSeq" id="WP_194450629.1">
    <property type="nucleotide sequence ID" value="NZ_CP063849.1"/>
</dbReference>
<dbReference type="Pfam" id="PF25601">
    <property type="entry name" value="AAA_lid_14"/>
    <property type="match status" value="1"/>
</dbReference>
<evidence type="ECO:0000256" key="3">
    <source>
        <dbReference type="ARBA" id="ARBA00023015"/>
    </source>
</evidence>
<dbReference type="PROSITE" id="PS50112">
    <property type="entry name" value="PAS"/>
    <property type="match status" value="2"/>
</dbReference>
<evidence type="ECO:0000256" key="6">
    <source>
        <dbReference type="ARBA" id="ARBA00023163"/>
    </source>
</evidence>
<evidence type="ECO:0000256" key="2">
    <source>
        <dbReference type="ARBA" id="ARBA00022840"/>
    </source>
</evidence>
<dbReference type="SUPFAM" id="SSF52540">
    <property type="entry name" value="P-loop containing nucleoside triphosphate hydrolases"/>
    <property type="match status" value="1"/>
</dbReference>
<keyword evidence="6" id="KW-0804">Transcription</keyword>
<evidence type="ECO:0000256" key="1">
    <source>
        <dbReference type="ARBA" id="ARBA00022741"/>
    </source>
</evidence>
<dbReference type="Pfam" id="PF08448">
    <property type="entry name" value="PAS_4"/>
    <property type="match status" value="1"/>
</dbReference>
<dbReference type="InterPro" id="IPR000700">
    <property type="entry name" value="PAS-assoc_C"/>
</dbReference>
<feature type="domain" description="PAC" evidence="9">
    <location>
        <begin position="224"/>
        <end position="276"/>
    </location>
</feature>
<dbReference type="PROSITE" id="PS00675">
    <property type="entry name" value="SIGMA54_INTERACT_1"/>
    <property type="match status" value="1"/>
</dbReference>
<dbReference type="InterPro" id="IPR003593">
    <property type="entry name" value="AAA+_ATPase"/>
</dbReference>
<keyword evidence="2" id="KW-0067">ATP-binding</keyword>
<dbReference type="PROSITE" id="PS50045">
    <property type="entry name" value="SIGMA54_INTERACT_4"/>
    <property type="match status" value="1"/>
</dbReference>
<evidence type="ECO:0000259" key="7">
    <source>
        <dbReference type="PROSITE" id="PS50045"/>
    </source>
</evidence>
<dbReference type="GO" id="GO:0006355">
    <property type="term" value="P:regulation of DNA-templated transcription"/>
    <property type="evidence" value="ECO:0007669"/>
    <property type="project" value="InterPro"/>
</dbReference>
<dbReference type="FunFam" id="1.10.8.60:FF:000014">
    <property type="entry name" value="DNA-binding transcriptional regulator NtrC"/>
    <property type="match status" value="1"/>
</dbReference>
<keyword evidence="5" id="KW-0010">Activator</keyword>
<evidence type="ECO:0000313" key="10">
    <source>
        <dbReference type="EMBL" id="QOY88966.1"/>
    </source>
</evidence>
<organism evidence="10 11">
    <name type="scientific">Paludibaculum fermentans</name>
    <dbReference type="NCBI Taxonomy" id="1473598"/>
    <lineage>
        <taxon>Bacteria</taxon>
        <taxon>Pseudomonadati</taxon>
        <taxon>Acidobacteriota</taxon>
        <taxon>Terriglobia</taxon>
        <taxon>Bryobacterales</taxon>
        <taxon>Bryobacteraceae</taxon>
        <taxon>Paludibaculum</taxon>
    </lineage>
</organism>
<dbReference type="Gene3D" id="3.30.450.20">
    <property type="entry name" value="PAS domain"/>
    <property type="match status" value="3"/>
</dbReference>
<proteinExistence type="predicted"/>
<dbReference type="NCBIfam" id="TIGR00229">
    <property type="entry name" value="sensory_box"/>
    <property type="match status" value="3"/>
</dbReference>
<dbReference type="SMART" id="SM00086">
    <property type="entry name" value="PAC"/>
    <property type="match status" value="2"/>
</dbReference>
<evidence type="ECO:0000256" key="5">
    <source>
        <dbReference type="ARBA" id="ARBA00023159"/>
    </source>
</evidence>
<dbReference type="FunFam" id="3.40.50.300:FF:000006">
    <property type="entry name" value="DNA-binding transcriptional regulator NtrC"/>
    <property type="match status" value="1"/>
</dbReference>
<dbReference type="KEGG" id="pfer:IRI77_03105"/>
<dbReference type="InterPro" id="IPR025662">
    <property type="entry name" value="Sigma_54_int_dom_ATP-bd_1"/>
</dbReference>
<dbReference type="AlphaFoldDB" id="A0A7S7NSE0"/>
<gene>
    <name evidence="10" type="ORF">IRI77_03105</name>
</gene>
<dbReference type="SMART" id="SM00091">
    <property type="entry name" value="PAS"/>
    <property type="match status" value="3"/>
</dbReference>
<dbReference type="SMART" id="SM00382">
    <property type="entry name" value="AAA"/>
    <property type="match status" value="1"/>
</dbReference>
<protein>
    <submittedName>
        <fullName evidence="10">Sigma 54-interacting transcriptional regulator</fullName>
    </submittedName>
</protein>
<dbReference type="InterPro" id="IPR027417">
    <property type="entry name" value="P-loop_NTPase"/>
</dbReference>
<dbReference type="GO" id="GO:0043565">
    <property type="term" value="F:sequence-specific DNA binding"/>
    <property type="evidence" value="ECO:0007669"/>
    <property type="project" value="InterPro"/>
</dbReference>
<dbReference type="Gene3D" id="1.10.10.60">
    <property type="entry name" value="Homeodomain-like"/>
    <property type="match status" value="1"/>
</dbReference>
<evidence type="ECO:0000313" key="11">
    <source>
        <dbReference type="Proteomes" id="UP000593892"/>
    </source>
</evidence>
<dbReference type="InterPro" id="IPR000014">
    <property type="entry name" value="PAS"/>
</dbReference>